<gene>
    <name evidence="1" type="primary">GIP</name>
    <name evidence="1" type="ORF">SPIL2461_LOCUS8048</name>
</gene>
<protein>
    <submittedName>
        <fullName evidence="1">GIP protein</fullName>
    </submittedName>
</protein>
<evidence type="ECO:0000313" key="1">
    <source>
        <dbReference type="EMBL" id="CAE7341455.1"/>
    </source>
</evidence>
<evidence type="ECO:0000313" key="2">
    <source>
        <dbReference type="Proteomes" id="UP000649617"/>
    </source>
</evidence>
<dbReference type="EMBL" id="CAJNIZ010013002">
    <property type="protein sequence ID" value="CAE7341455.1"/>
    <property type="molecule type" value="Genomic_DNA"/>
</dbReference>
<dbReference type="Proteomes" id="UP000649617">
    <property type="component" value="Unassembled WGS sequence"/>
</dbReference>
<proteinExistence type="predicted"/>
<accession>A0A812P9H3</accession>
<reference evidence="1" key="1">
    <citation type="submission" date="2021-02" db="EMBL/GenBank/DDBJ databases">
        <authorList>
            <person name="Dougan E. K."/>
            <person name="Rhodes N."/>
            <person name="Thang M."/>
            <person name="Chan C."/>
        </authorList>
    </citation>
    <scope>NUCLEOTIDE SEQUENCE</scope>
</reference>
<dbReference type="AlphaFoldDB" id="A0A812P9H3"/>
<keyword evidence="2" id="KW-1185">Reference proteome</keyword>
<name>A0A812P9H3_SYMPI</name>
<dbReference type="OrthoDB" id="411291at2759"/>
<organism evidence="1 2">
    <name type="scientific">Symbiodinium pilosum</name>
    <name type="common">Dinoflagellate</name>
    <dbReference type="NCBI Taxonomy" id="2952"/>
    <lineage>
        <taxon>Eukaryota</taxon>
        <taxon>Sar</taxon>
        <taxon>Alveolata</taxon>
        <taxon>Dinophyceae</taxon>
        <taxon>Suessiales</taxon>
        <taxon>Symbiodiniaceae</taxon>
        <taxon>Symbiodinium</taxon>
    </lineage>
</organism>
<comment type="caution">
    <text evidence="1">The sequence shown here is derived from an EMBL/GenBank/DDBJ whole genome shotgun (WGS) entry which is preliminary data.</text>
</comment>
<sequence length="168" mass="18937">MCAKWTESWRAPIQQMQFGEDGLVVFPELQKTVRIPEKDAEALRIMLQELGNLAGLAAYFVEPRHKSSIRVSIAGDGLLQYTVNGRWRPCFREIHCEDNWLEFPELGKRAQLPDNEVMTLRSRLQELQRLARKGAEEGQEGGQATGGQALWLVVDPGCVQLSSRDQSG</sequence>